<accession>A0A4U6CTI8</accession>
<dbReference type="CDD" id="cd07818">
    <property type="entry name" value="SRPBCC_1"/>
    <property type="match status" value="1"/>
</dbReference>
<organism evidence="2 3">
    <name type="scientific">Dyadobacter frigoris</name>
    <dbReference type="NCBI Taxonomy" id="2576211"/>
    <lineage>
        <taxon>Bacteria</taxon>
        <taxon>Pseudomonadati</taxon>
        <taxon>Bacteroidota</taxon>
        <taxon>Cytophagia</taxon>
        <taxon>Cytophagales</taxon>
        <taxon>Spirosomataceae</taxon>
        <taxon>Dyadobacter</taxon>
    </lineage>
</organism>
<dbReference type="Proteomes" id="UP000304900">
    <property type="component" value="Unassembled WGS sequence"/>
</dbReference>
<gene>
    <name evidence="2" type="ORF">FDK13_32725</name>
</gene>
<protein>
    <submittedName>
        <fullName evidence="2">Polyketide cyclase</fullName>
    </submittedName>
</protein>
<reference evidence="2 3" key="1">
    <citation type="submission" date="2019-05" db="EMBL/GenBank/DDBJ databases">
        <title>Dyadobacter AR-3-8 sp. nov., isolated from arctic soil.</title>
        <authorList>
            <person name="Chaudhary D.K."/>
        </authorList>
    </citation>
    <scope>NUCLEOTIDE SEQUENCE [LARGE SCALE GENOMIC DNA]</scope>
    <source>
        <strain evidence="2 3">AR-3-8</strain>
    </source>
</reference>
<name>A0A4U6CTI8_9BACT</name>
<keyword evidence="3" id="KW-1185">Reference proteome</keyword>
<dbReference type="OrthoDB" id="9807923at2"/>
<evidence type="ECO:0000256" key="1">
    <source>
        <dbReference type="SAM" id="Phobius"/>
    </source>
</evidence>
<dbReference type="SUPFAM" id="SSF55961">
    <property type="entry name" value="Bet v1-like"/>
    <property type="match status" value="1"/>
</dbReference>
<dbReference type="EMBL" id="SZVO01000025">
    <property type="protein sequence ID" value="TKT86278.1"/>
    <property type="molecule type" value="Genomic_DNA"/>
</dbReference>
<keyword evidence="1" id="KW-0812">Transmembrane</keyword>
<keyword evidence="1" id="KW-1133">Transmembrane helix</keyword>
<dbReference type="Gene3D" id="3.30.530.20">
    <property type="match status" value="1"/>
</dbReference>
<dbReference type="AlphaFoldDB" id="A0A4U6CTI8"/>
<sequence>MNVLKIILIGIALIIALVLVVALFVSKEYTIEREITINKPNQEVYDYIKYVKNQDHFNVWVMMDKTITKQFRGTDGNVGFVYAWEGKERAGKGEQEIKALHEGKEVDLEIRFEKPFEGISQTQMVADSLSANQTKLTWKMVGASKYPVNITNLFTGKLLGGDMEKSLSLLKGIVEKQ</sequence>
<evidence type="ECO:0000313" key="2">
    <source>
        <dbReference type="EMBL" id="TKT86278.1"/>
    </source>
</evidence>
<proteinExistence type="predicted"/>
<keyword evidence="1" id="KW-0472">Membrane</keyword>
<dbReference type="InterPro" id="IPR023393">
    <property type="entry name" value="START-like_dom_sf"/>
</dbReference>
<dbReference type="RefSeq" id="WP_137344235.1">
    <property type="nucleotide sequence ID" value="NZ_BSQH01000027.1"/>
</dbReference>
<feature type="transmembrane region" description="Helical" evidence="1">
    <location>
        <begin position="6"/>
        <end position="25"/>
    </location>
</feature>
<evidence type="ECO:0000313" key="3">
    <source>
        <dbReference type="Proteomes" id="UP000304900"/>
    </source>
</evidence>
<comment type="caution">
    <text evidence="2">The sequence shown here is derived from an EMBL/GenBank/DDBJ whole genome shotgun (WGS) entry which is preliminary data.</text>
</comment>